<feature type="compositionally biased region" description="Polar residues" evidence="1">
    <location>
        <begin position="231"/>
        <end position="240"/>
    </location>
</feature>
<keyword evidence="2" id="KW-0812">Transmembrane</keyword>
<feature type="region of interest" description="Disordered" evidence="1">
    <location>
        <begin position="197"/>
        <end position="288"/>
    </location>
</feature>
<dbReference type="Proteomes" id="UP000827284">
    <property type="component" value="Unassembled WGS sequence"/>
</dbReference>
<feature type="compositionally biased region" description="Basic and acidic residues" evidence="1">
    <location>
        <begin position="255"/>
        <end position="281"/>
    </location>
</feature>
<feature type="compositionally biased region" description="Basic and acidic residues" evidence="1">
    <location>
        <begin position="209"/>
        <end position="218"/>
    </location>
</feature>
<comment type="caution">
    <text evidence="3">The sequence shown here is derived from an EMBL/GenBank/DDBJ whole genome shotgun (WGS) entry which is preliminary data.</text>
</comment>
<evidence type="ECO:0000313" key="3">
    <source>
        <dbReference type="EMBL" id="GJJ72059.1"/>
    </source>
</evidence>
<accession>A0A9P3H8H1</accession>
<dbReference type="OrthoDB" id="2399148at2759"/>
<keyword evidence="4" id="KW-1185">Reference proteome</keyword>
<name>A0A9P3H8H1_9FUNG</name>
<evidence type="ECO:0008006" key="5">
    <source>
        <dbReference type="Google" id="ProtNLM"/>
    </source>
</evidence>
<sequence length="446" mass="49529">MSRFPVDDAAYRRLKANQEPLLPGLAYAGVAAIGGAMFVNRVPRASVKILTPLALAAVTGSYFLPAHTDLIMGAFHIPLRVSRVGHDATTTTRDSMKDLKRSVDGATFDLGHKTVEAVDDVSRQAQASWDDIKTKAEKLADTYREAGQDQVNKVVEKSVQEAKHWLDHQKSEADRLLNETASVLTTTAAATAAAKTKASGLTSSLPSDHTNRFHDFDRANTASQKTKESMFYSQTSGDKPSSSRWSWWSSSDSIAPKKEVETKIHREGEGSTIPKKVERPESTASSKPRKIVVDKAVATAAIRQHDKTINRAAMLGKNAEETARKVHGNVVDAALTKRRQSTPEVHKIEVSRRASESDLRDGKFIVREIKNEDEEVQRVKLKAMKRDLDHGLQNLDKRAHMLYDGVEHLEHSINKRVEKALQEEADFWHQQSLKDQANNRGGDRAM</sequence>
<dbReference type="EMBL" id="BQFW01000006">
    <property type="protein sequence ID" value="GJJ72059.1"/>
    <property type="molecule type" value="Genomic_DNA"/>
</dbReference>
<dbReference type="AlphaFoldDB" id="A0A9P3H8H1"/>
<protein>
    <recommendedName>
        <fullName evidence="5">MICOS complex subunit</fullName>
    </recommendedName>
</protein>
<evidence type="ECO:0000256" key="2">
    <source>
        <dbReference type="SAM" id="Phobius"/>
    </source>
</evidence>
<keyword evidence="2" id="KW-1133">Transmembrane helix</keyword>
<gene>
    <name evidence="3" type="ORF">EMPS_04416</name>
</gene>
<evidence type="ECO:0000313" key="4">
    <source>
        <dbReference type="Proteomes" id="UP000827284"/>
    </source>
</evidence>
<feature type="transmembrane region" description="Helical" evidence="2">
    <location>
        <begin position="45"/>
        <end position="64"/>
    </location>
</feature>
<keyword evidence="2" id="KW-0472">Membrane</keyword>
<organism evidence="3 4">
    <name type="scientific">Entomortierella parvispora</name>
    <dbReference type="NCBI Taxonomy" id="205924"/>
    <lineage>
        <taxon>Eukaryota</taxon>
        <taxon>Fungi</taxon>
        <taxon>Fungi incertae sedis</taxon>
        <taxon>Mucoromycota</taxon>
        <taxon>Mortierellomycotina</taxon>
        <taxon>Mortierellomycetes</taxon>
        <taxon>Mortierellales</taxon>
        <taxon>Mortierellaceae</taxon>
        <taxon>Entomortierella</taxon>
    </lineage>
</organism>
<proteinExistence type="predicted"/>
<reference evidence="3" key="2">
    <citation type="journal article" date="2022" name="Microbiol. Resour. Announc.">
        <title>Whole-Genome Sequence of Entomortierella parvispora E1425, a Mucoromycotan Fungus Associated with Burkholderiaceae-Related Endosymbiotic Bacteria.</title>
        <authorList>
            <person name="Herlambang A."/>
            <person name="Guo Y."/>
            <person name="Takashima Y."/>
            <person name="Narisawa K."/>
            <person name="Ohta H."/>
            <person name="Nishizawa T."/>
        </authorList>
    </citation>
    <scope>NUCLEOTIDE SEQUENCE</scope>
    <source>
        <strain evidence="3">E1425</strain>
    </source>
</reference>
<feature type="compositionally biased region" description="Low complexity" evidence="1">
    <location>
        <begin position="242"/>
        <end position="253"/>
    </location>
</feature>
<feature type="transmembrane region" description="Helical" evidence="2">
    <location>
        <begin position="21"/>
        <end position="39"/>
    </location>
</feature>
<evidence type="ECO:0000256" key="1">
    <source>
        <dbReference type="SAM" id="MobiDB-lite"/>
    </source>
</evidence>
<reference evidence="3" key="1">
    <citation type="submission" date="2021-11" db="EMBL/GenBank/DDBJ databases">
        <authorList>
            <person name="Herlambang A."/>
            <person name="Guo Y."/>
            <person name="Takashima Y."/>
            <person name="Nishizawa T."/>
        </authorList>
    </citation>
    <scope>NUCLEOTIDE SEQUENCE</scope>
    <source>
        <strain evidence="3">E1425</strain>
    </source>
</reference>